<proteinExistence type="predicted"/>
<evidence type="ECO:0000313" key="3">
    <source>
        <dbReference type="Proteomes" id="UP000265520"/>
    </source>
</evidence>
<comment type="caution">
    <text evidence="2">The sequence shown here is derived from an EMBL/GenBank/DDBJ whole genome shotgun (WGS) entry which is preliminary data.</text>
</comment>
<feature type="non-terminal residue" evidence="2">
    <location>
        <position position="158"/>
    </location>
</feature>
<organism evidence="2 3">
    <name type="scientific">Trifolium medium</name>
    <dbReference type="NCBI Taxonomy" id="97028"/>
    <lineage>
        <taxon>Eukaryota</taxon>
        <taxon>Viridiplantae</taxon>
        <taxon>Streptophyta</taxon>
        <taxon>Embryophyta</taxon>
        <taxon>Tracheophyta</taxon>
        <taxon>Spermatophyta</taxon>
        <taxon>Magnoliopsida</taxon>
        <taxon>eudicotyledons</taxon>
        <taxon>Gunneridae</taxon>
        <taxon>Pentapetalae</taxon>
        <taxon>rosids</taxon>
        <taxon>fabids</taxon>
        <taxon>Fabales</taxon>
        <taxon>Fabaceae</taxon>
        <taxon>Papilionoideae</taxon>
        <taxon>50 kb inversion clade</taxon>
        <taxon>NPAAA clade</taxon>
        <taxon>Hologalegina</taxon>
        <taxon>IRL clade</taxon>
        <taxon>Trifolieae</taxon>
        <taxon>Trifolium</taxon>
    </lineage>
</organism>
<reference evidence="2 3" key="1">
    <citation type="journal article" date="2018" name="Front. Plant Sci.">
        <title>Red Clover (Trifolium pratense) and Zigzag Clover (T. medium) - A Picture of Genomic Similarities and Differences.</title>
        <authorList>
            <person name="Dluhosova J."/>
            <person name="Istvanek J."/>
            <person name="Nedelnik J."/>
            <person name="Repkova J."/>
        </authorList>
    </citation>
    <scope>NUCLEOTIDE SEQUENCE [LARGE SCALE GENOMIC DNA]</scope>
    <source>
        <strain evidence="3">cv. 10/8</strain>
        <tissue evidence="2">Leaf</tissue>
    </source>
</reference>
<feature type="compositionally biased region" description="Basic and acidic residues" evidence="1">
    <location>
        <begin position="35"/>
        <end position="48"/>
    </location>
</feature>
<sequence length="158" mass="17604">MHRLMSPEYRLRKDIVQNSSQSLSPATEASPEAVQKSKSDKTSVDSEVAKPSNQVMIRERHPHIFLKGSEKPKRRSIALTQECSQMVQGKIPQKMKDLGTFIIPCIIGDVYIGRALCDLGASINLMPFSVFKKLGIGAATEDPHLHLKQFLEVASNFK</sequence>
<accession>A0A392PFF3</accession>
<feature type="compositionally biased region" description="Polar residues" evidence="1">
    <location>
        <begin position="16"/>
        <end position="27"/>
    </location>
</feature>
<name>A0A392PFF3_9FABA</name>
<dbReference type="AlphaFoldDB" id="A0A392PFF3"/>
<dbReference type="PANTHER" id="PTHR33067">
    <property type="entry name" value="RNA-DIRECTED DNA POLYMERASE-RELATED"/>
    <property type="match status" value="1"/>
</dbReference>
<feature type="region of interest" description="Disordered" evidence="1">
    <location>
        <begin position="1"/>
        <end position="53"/>
    </location>
</feature>
<dbReference type="EMBL" id="LXQA010077784">
    <property type="protein sequence ID" value="MCI10828.1"/>
    <property type="molecule type" value="Genomic_DNA"/>
</dbReference>
<protein>
    <recommendedName>
        <fullName evidence="4">Gag-asp_proteas domain-containing protein</fullName>
    </recommendedName>
</protein>
<dbReference type="InterPro" id="IPR021109">
    <property type="entry name" value="Peptidase_aspartic_dom_sf"/>
</dbReference>
<dbReference type="Gene3D" id="2.40.70.10">
    <property type="entry name" value="Acid Proteases"/>
    <property type="match status" value="1"/>
</dbReference>
<dbReference type="Proteomes" id="UP000265520">
    <property type="component" value="Unassembled WGS sequence"/>
</dbReference>
<evidence type="ECO:0000313" key="2">
    <source>
        <dbReference type="EMBL" id="MCI10828.1"/>
    </source>
</evidence>
<evidence type="ECO:0008006" key="4">
    <source>
        <dbReference type="Google" id="ProtNLM"/>
    </source>
</evidence>
<evidence type="ECO:0000256" key="1">
    <source>
        <dbReference type="SAM" id="MobiDB-lite"/>
    </source>
</evidence>
<keyword evidence="3" id="KW-1185">Reference proteome</keyword>